<name>A0A7S3J724_9SPIT</name>
<dbReference type="AlphaFoldDB" id="A0A7S3J724"/>
<evidence type="ECO:0000256" key="1">
    <source>
        <dbReference type="SAM" id="Coils"/>
    </source>
</evidence>
<accession>A0A7S3J724</accession>
<reference evidence="3" key="1">
    <citation type="submission" date="2021-01" db="EMBL/GenBank/DDBJ databases">
        <authorList>
            <person name="Corre E."/>
            <person name="Pelletier E."/>
            <person name="Niang G."/>
            <person name="Scheremetjew M."/>
            <person name="Finn R."/>
            <person name="Kale V."/>
            <person name="Holt S."/>
            <person name="Cochrane G."/>
            <person name="Meng A."/>
            <person name="Brown T."/>
            <person name="Cohen L."/>
        </authorList>
    </citation>
    <scope>NUCLEOTIDE SEQUENCE</scope>
    <source>
        <strain evidence="3">FSP1.4</strain>
    </source>
</reference>
<sequence length="106" mass="12181">MGLPLTNNVEFFKLIKYDPSQESEREGDFIEIAVRLKNSEFSMKNIENLILQNEKFQDQNEKMKEAMNSYNSIVASGNIRDSIGGTTSSLEQQTPEYLKENGRLKK</sequence>
<feature type="compositionally biased region" description="Basic and acidic residues" evidence="2">
    <location>
        <begin position="97"/>
        <end position="106"/>
    </location>
</feature>
<feature type="compositionally biased region" description="Polar residues" evidence="2">
    <location>
        <begin position="84"/>
        <end position="95"/>
    </location>
</feature>
<protein>
    <submittedName>
        <fullName evidence="3">Uncharacterized protein</fullName>
    </submittedName>
</protein>
<organism evidence="3">
    <name type="scientific">Euplotes harpa</name>
    <dbReference type="NCBI Taxonomy" id="151035"/>
    <lineage>
        <taxon>Eukaryota</taxon>
        <taxon>Sar</taxon>
        <taxon>Alveolata</taxon>
        <taxon>Ciliophora</taxon>
        <taxon>Intramacronucleata</taxon>
        <taxon>Spirotrichea</taxon>
        <taxon>Hypotrichia</taxon>
        <taxon>Euplotida</taxon>
        <taxon>Euplotidae</taxon>
        <taxon>Euplotes</taxon>
    </lineage>
</organism>
<gene>
    <name evidence="3" type="ORF">EHAR0213_LOCUS5162</name>
</gene>
<feature type="coiled-coil region" evidence="1">
    <location>
        <begin position="46"/>
        <end position="73"/>
    </location>
</feature>
<dbReference type="EMBL" id="HBII01012074">
    <property type="protein sequence ID" value="CAE0346252.1"/>
    <property type="molecule type" value="Transcribed_RNA"/>
</dbReference>
<evidence type="ECO:0000313" key="3">
    <source>
        <dbReference type="EMBL" id="CAE0346252.1"/>
    </source>
</evidence>
<keyword evidence="1" id="KW-0175">Coiled coil</keyword>
<proteinExistence type="predicted"/>
<feature type="region of interest" description="Disordered" evidence="2">
    <location>
        <begin position="83"/>
        <end position="106"/>
    </location>
</feature>
<evidence type="ECO:0000256" key="2">
    <source>
        <dbReference type="SAM" id="MobiDB-lite"/>
    </source>
</evidence>